<keyword evidence="6" id="KW-0285">Flavoprotein</keyword>
<gene>
    <name evidence="8" type="ORF">TSTA_091000</name>
</gene>
<dbReference type="Proteomes" id="UP000001745">
    <property type="component" value="Unassembled WGS sequence"/>
</dbReference>
<dbReference type="InterPro" id="IPR001613">
    <property type="entry name" value="Flavin_amine_oxidase"/>
</dbReference>
<dbReference type="InterPro" id="IPR050703">
    <property type="entry name" value="Flavin_MAO"/>
</dbReference>
<dbReference type="PRINTS" id="PR00757">
    <property type="entry name" value="AMINEOXDASEF"/>
</dbReference>
<reference evidence="9" key="1">
    <citation type="journal article" date="2015" name="Genome Announc.">
        <title>Genome sequence of the AIDS-associated pathogen Penicillium marneffei (ATCC18224) and its near taxonomic relative Talaromyces stipitatus (ATCC10500).</title>
        <authorList>
            <person name="Nierman W.C."/>
            <person name="Fedorova-Abrams N.D."/>
            <person name="Andrianopoulos A."/>
        </authorList>
    </citation>
    <scope>NUCLEOTIDE SEQUENCE [LARGE SCALE GENOMIC DNA]</scope>
    <source>
        <strain evidence="9">ATCC 10500 / CBS 375.48 / QM 6759 / NRRL 1006</strain>
    </source>
</reference>
<keyword evidence="9" id="KW-1185">Reference proteome</keyword>
<dbReference type="EMBL" id="EQ962653">
    <property type="protein sequence ID" value="EED21860.1"/>
    <property type="molecule type" value="Genomic_DNA"/>
</dbReference>
<dbReference type="Gene3D" id="3.90.660.10">
    <property type="match status" value="1"/>
</dbReference>
<dbReference type="PANTHER" id="PTHR43563">
    <property type="entry name" value="AMINE OXIDASE"/>
    <property type="match status" value="1"/>
</dbReference>
<feature type="binding site" evidence="5">
    <location>
        <position position="346"/>
    </location>
    <ligand>
        <name>substrate</name>
    </ligand>
</feature>
<evidence type="ECO:0000256" key="5">
    <source>
        <dbReference type="PIRSR" id="PIRSR601613-1"/>
    </source>
</evidence>
<evidence type="ECO:0000256" key="6">
    <source>
        <dbReference type="RuleBase" id="RU362067"/>
    </source>
</evidence>
<dbReference type="RefSeq" id="XP_002478823.1">
    <property type="nucleotide sequence ID" value="XM_002478778.1"/>
</dbReference>
<accession>B8M1G4</accession>
<feature type="binding site" evidence="5">
    <location>
        <begin position="35"/>
        <end position="36"/>
    </location>
    <ligand>
        <name>FAD</name>
        <dbReference type="ChEBI" id="CHEBI:57692"/>
    </ligand>
</feature>
<sequence>MPIPRFDVAVVGAGLSGLRAATLIQQAGYSCAVLEAMDRVGGKTYSHKSVKGGKIDLGAAWINDTNQSEMFALAKEFGFDLIKQRTVGLNVHQSADGSFVSFPYRSDLEDSPDTTPELKGAIEVFNKLVESSNLEHPEQGPNAKMLDSVTFHEFIQEYAGEEGVAMANHLSQALLGVEAEELSALYMIDYIKSGTGLANMASDEKHGGQYLRNRQGNQSFSLKLAEMLAPNSVFLSTPVSKITQLQNGKCEVSTKTSLSFECKRVVVSVPTCLYPTITFEPALPAAKRTLAENTALGYYSKMIFVFDSPWWREAGFSGVVTSDEGPICFSRDTCSEEDGQYSITCFLVGDVGRRWSKFSAAMRKKQVKDQFYAAFRSAKPALPTLEPIEVIEKEWAKDPWTKGAPSPVMMPGTMTSESGQAIRSAFENVHFIGTETAYVWKGYLEGAVRSGKRGAAEVVHALGQRRAKV</sequence>
<keyword evidence="3 6" id="KW-0560">Oxidoreductase</keyword>
<dbReference type="OMA" id="SVPTCLY"/>
<feature type="binding site" evidence="5">
    <location>
        <position position="16"/>
    </location>
    <ligand>
        <name>FAD</name>
        <dbReference type="ChEBI" id="CHEBI:57692"/>
    </ligand>
</feature>
<dbReference type="EC" id="1.4.3.-" evidence="6"/>
<feature type="binding site" evidence="5">
    <location>
        <position position="239"/>
    </location>
    <ligand>
        <name>FAD</name>
        <dbReference type="ChEBI" id="CHEBI:57692"/>
    </ligand>
</feature>
<evidence type="ECO:0000313" key="9">
    <source>
        <dbReference type="Proteomes" id="UP000001745"/>
    </source>
</evidence>
<dbReference type="GO" id="GO:0097621">
    <property type="term" value="F:monoamine oxidase activity"/>
    <property type="evidence" value="ECO:0007669"/>
    <property type="project" value="UniProtKB-EC"/>
</dbReference>
<dbReference type="Gene3D" id="3.50.50.60">
    <property type="entry name" value="FAD/NAD(P)-binding domain"/>
    <property type="match status" value="1"/>
</dbReference>
<dbReference type="HOGENOM" id="CLU_004498_0_3_1"/>
<evidence type="ECO:0000256" key="4">
    <source>
        <dbReference type="ARBA" id="ARBA00048448"/>
    </source>
</evidence>
<dbReference type="PROSITE" id="PS51257">
    <property type="entry name" value="PROKAR_LIPOPROTEIN"/>
    <property type="match status" value="1"/>
</dbReference>
<proteinExistence type="inferred from homology"/>
<comment type="cofactor">
    <cofactor evidence="1 6">
        <name>FAD</name>
        <dbReference type="ChEBI" id="CHEBI:57692"/>
    </cofactor>
</comment>
<evidence type="ECO:0000256" key="2">
    <source>
        <dbReference type="ARBA" id="ARBA00005995"/>
    </source>
</evidence>
<dbReference type="SUPFAM" id="SSF54373">
    <property type="entry name" value="FAD-linked reductases, C-terminal domain"/>
    <property type="match status" value="1"/>
</dbReference>
<feature type="domain" description="Amine oxidase" evidence="7">
    <location>
        <begin position="15"/>
        <end position="458"/>
    </location>
</feature>
<dbReference type="Pfam" id="PF01593">
    <property type="entry name" value="Amino_oxidase"/>
    <property type="match status" value="1"/>
</dbReference>
<evidence type="ECO:0000256" key="1">
    <source>
        <dbReference type="ARBA" id="ARBA00001974"/>
    </source>
</evidence>
<dbReference type="InterPro" id="IPR002937">
    <property type="entry name" value="Amino_oxidase"/>
</dbReference>
<keyword evidence="6" id="KW-0274">FAD</keyword>
<dbReference type="InterPro" id="IPR036188">
    <property type="entry name" value="FAD/NAD-bd_sf"/>
</dbReference>
<dbReference type="Gene3D" id="1.10.405.10">
    <property type="entry name" value="Guanine Nucleotide Dissociation Inhibitor, domain 1"/>
    <property type="match status" value="1"/>
</dbReference>
<dbReference type="PANTHER" id="PTHR43563:SF14">
    <property type="entry name" value="AMINE OXIDASE"/>
    <property type="match status" value="1"/>
</dbReference>
<comment type="catalytic activity">
    <reaction evidence="4">
        <text>a secondary aliphatic amine + O2 + H2O = a primary amine + an aldehyde + H2O2</text>
        <dbReference type="Rhea" id="RHEA:26414"/>
        <dbReference type="ChEBI" id="CHEBI:15377"/>
        <dbReference type="ChEBI" id="CHEBI:15379"/>
        <dbReference type="ChEBI" id="CHEBI:16240"/>
        <dbReference type="ChEBI" id="CHEBI:17478"/>
        <dbReference type="ChEBI" id="CHEBI:58855"/>
        <dbReference type="ChEBI" id="CHEBI:65296"/>
        <dbReference type="EC" id="1.4.3.4"/>
    </reaction>
</comment>
<dbReference type="VEuPathDB" id="FungiDB:TSTA_091000"/>
<dbReference type="GeneID" id="8101590"/>
<dbReference type="PhylomeDB" id="B8M1G4"/>
<dbReference type="OrthoDB" id="5046242at2759"/>
<organism evidence="8 9">
    <name type="scientific">Talaromyces stipitatus (strain ATCC 10500 / CBS 375.48 / QM 6759 / NRRL 1006)</name>
    <name type="common">Penicillium stipitatum</name>
    <dbReference type="NCBI Taxonomy" id="441959"/>
    <lineage>
        <taxon>Eukaryota</taxon>
        <taxon>Fungi</taxon>
        <taxon>Dikarya</taxon>
        <taxon>Ascomycota</taxon>
        <taxon>Pezizomycotina</taxon>
        <taxon>Eurotiomycetes</taxon>
        <taxon>Eurotiomycetidae</taxon>
        <taxon>Eurotiales</taxon>
        <taxon>Trichocomaceae</taxon>
        <taxon>Talaromyces</taxon>
        <taxon>Talaromyces sect. Talaromyces</taxon>
    </lineage>
</organism>
<feature type="binding site" evidence="5">
    <location>
        <position position="435"/>
    </location>
    <ligand>
        <name>FAD</name>
        <dbReference type="ChEBI" id="CHEBI:57692"/>
    </ligand>
</feature>
<evidence type="ECO:0000259" key="7">
    <source>
        <dbReference type="Pfam" id="PF01593"/>
    </source>
</evidence>
<protein>
    <recommendedName>
        <fullName evidence="6">Amine oxidase</fullName>
        <ecNumber evidence="6">1.4.3.-</ecNumber>
    </recommendedName>
</protein>
<evidence type="ECO:0000256" key="3">
    <source>
        <dbReference type="ARBA" id="ARBA00023002"/>
    </source>
</evidence>
<evidence type="ECO:0000313" key="8">
    <source>
        <dbReference type="EMBL" id="EED21860.1"/>
    </source>
</evidence>
<dbReference type="AlphaFoldDB" id="B8M1G4"/>
<dbReference type="InParanoid" id="B8M1G4"/>
<dbReference type="eggNOG" id="KOG0029">
    <property type="taxonomic scope" value="Eukaryota"/>
</dbReference>
<dbReference type="SUPFAM" id="SSF51905">
    <property type="entry name" value="FAD/NAD(P)-binding domain"/>
    <property type="match status" value="1"/>
</dbReference>
<dbReference type="STRING" id="441959.B8M1G4"/>
<comment type="similarity">
    <text evidence="2 6">Belongs to the flavin monoamine oxidase family.</text>
</comment>
<name>B8M1G4_TALSN</name>